<feature type="transmembrane region" description="Helical" evidence="4">
    <location>
        <begin position="65"/>
        <end position="85"/>
    </location>
</feature>
<dbReference type="GO" id="GO:0003700">
    <property type="term" value="F:DNA-binding transcription factor activity"/>
    <property type="evidence" value="ECO:0007669"/>
    <property type="project" value="InterPro"/>
</dbReference>
<dbReference type="OrthoDB" id="345413at2"/>
<evidence type="ECO:0000313" key="7">
    <source>
        <dbReference type="Proteomes" id="UP000241074"/>
    </source>
</evidence>
<dbReference type="SMART" id="SM00342">
    <property type="entry name" value="HTH_ARAC"/>
    <property type="match status" value="1"/>
</dbReference>
<dbReference type="InterPro" id="IPR020449">
    <property type="entry name" value="Tscrpt_reg_AraC-type_HTH"/>
</dbReference>
<organism evidence="6 7">
    <name type="scientific">Ahniella affigens</name>
    <dbReference type="NCBI Taxonomy" id="2021234"/>
    <lineage>
        <taxon>Bacteria</taxon>
        <taxon>Pseudomonadati</taxon>
        <taxon>Pseudomonadota</taxon>
        <taxon>Gammaproteobacteria</taxon>
        <taxon>Lysobacterales</taxon>
        <taxon>Rhodanobacteraceae</taxon>
        <taxon>Ahniella</taxon>
    </lineage>
</organism>
<dbReference type="SUPFAM" id="SSF46689">
    <property type="entry name" value="Homeodomain-like"/>
    <property type="match status" value="1"/>
</dbReference>
<dbReference type="Pfam" id="PF12833">
    <property type="entry name" value="HTH_18"/>
    <property type="match status" value="1"/>
</dbReference>
<dbReference type="InterPro" id="IPR009057">
    <property type="entry name" value="Homeodomain-like_sf"/>
</dbReference>
<feature type="transmembrane region" description="Helical" evidence="4">
    <location>
        <begin position="209"/>
        <end position="226"/>
    </location>
</feature>
<accession>A0A2P1PYK9</accession>
<feature type="transmembrane region" description="Helical" evidence="4">
    <location>
        <begin position="6"/>
        <end position="27"/>
    </location>
</feature>
<keyword evidence="4" id="KW-0472">Membrane</keyword>
<dbReference type="PANTHER" id="PTHR43280">
    <property type="entry name" value="ARAC-FAMILY TRANSCRIPTIONAL REGULATOR"/>
    <property type="match status" value="1"/>
</dbReference>
<dbReference type="InterPro" id="IPR018062">
    <property type="entry name" value="HTH_AraC-typ_CS"/>
</dbReference>
<dbReference type="PROSITE" id="PS00041">
    <property type="entry name" value="HTH_ARAC_FAMILY_1"/>
    <property type="match status" value="1"/>
</dbReference>
<feature type="domain" description="HTH araC/xylS-type" evidence="5">
    <location>
        <begin position="272"/>
        <end position="377"/>
    </location>
</feature>
<evidence type="ECO:0000256" key="4">
    <source>
        <dbReference type="SAM" id="Phobius"/>
    </source>
</evidence>
<keyword evidence="4" id="KW-0812">Transmembrane</keyword>
<keyword evidence="3" id="KW-0804">Transcription</keyword>
<keyword evidence="1" id="KW-0805">Transcription regulation</keyword>
<evidence type="ECO:0000256" key="2">
    <source>
        <dbReference type="ARBA" id="ARBA00023125"/>
    </source>
</evidence>
<dbReference type="PROSITE" id="PS01124">
    <property type="entry name" value="HTH_ARAC_FAMILY_2"/>
    <property type="match status" value="1"/>
</dbReference>
<proteinExistence type="predicted"/>
<feature type="transmembrane region" description="Helical" evidence="4">
    <location>
        <begin position="182"/>
        <end position="203"/>
    </location>
</feature>
<evidence type="ECO:0000256" key="1">
    <source>
        <dbReference type="ARBA" id="ARBA00023015"/>
    </source>
</evidence>
<evidence type="ECO:0000259" key="5">
    <source>
        <dbReference type="PROSITE" id="PS01124"/>
    </source>
</evidence>
<keyword evidence="4" id="KW-1133">Transmembrane helix</keyword>
<dbReference type="EMBL" id="CP027860">
    <property type="protein sequence ID" value="AVP99937.1"/>
    <property type="molecule type" value="Genomic_DNA"/>
</dbReference>
<dbReference type="Gene3D" id="1.10.10.60">
    <property type="entry name" value="Homeodomain-like"/>
    <property type="match status" value="2"/>
</dbReference>
<feature type="transmembrane region" description="Helical" evidence="4">
    <location>
        <begin position="39"/>
        <end position="59"/>
    </location>
</feature>
<feature type="transmembrane region" description="Helical" evidence="4">
    <location>
        <begin position="97"/>
        <end position="121"/>
    </location>
</feature>
<reference evidence="6 7" key="2">
    <citation type="submission" date="2018-03" db="EMBL/GenBank/DDBJ databases">
        <authorList>
            <person name="Keele B.F."/>
        </authorList>
    </citation>
    <scope>NUCLEOTIDE SEQUENCE [LARGE SCALE GENOMIC DNA]</scope>
    <source>
        <strain evidence="6 7">D13</strain>
    </source>
</reference>
<gene>
    <name evidence="6" type="ORF">C7S18_23380</name>
</gene>
<dbReference type="InterPro" id="IPR018060">
    <property type="entry name" value="HTH_AraC"/>
</dbReference>
<keyword evidence="7" id="KW-1185">Reference proteome</keyword>
<dbReference type="KEGG" id="xba:C7S18_23380"/>
<keyword evidence="2" id="KW-0238">DNA-binding</keyword>
<evidence type="ECO:0000313" key="6">
    <source>
        <dbReference type="EMBL" id="AVP99937.1"/>
    </source>
</evidence>
<dbReference type="AlphaFoldDB" id="A0A2P1PYK9"/>
<dbReference type="GO" id="GO:0043565">
    <property type="term" value="F:sequence-specific DNA binding"/>
    <property type="evidence" value="ECO:0007669"/>
    <property type="project" value="InterPro"/>
</dbReference>
<sequence>MIQFGSMSITLLIGALFGLLIASLLWFSPANRRANRFLALLLVVIVLRMFPYIIGYAGFYDAYPWLSFFPYNWSLAIGPLIYAHVRELSGQPLRPREAWHFVPVFVQAIYYTVIFAQPVAFKNDWDDTWEVPLIGPILVELTFMSIGYYWWRSHQHYRRYQDWLATHHSQLEEHRMDWFRHFLLALALTLVFWLAMVLIDHWIMELDYFQRFPFYVWLGLLVYYLGTEGYRHARHQFPVFGAIDPAPLAARVPLPERPLPEPATRSEPDWPSRANAWRDRLVAAGWWRDPELTLASLARKLGTNTTDLSKAINDGLGMNFNELINRLRVEAVSHKLIDTPESGLLDLALECGFSSKASFNRCFKRYTGLTPSAYRDAAQRQAE</sequence>
<protein>
    <submittedName>
        <fullName evidence="6">AraC family transcriptional regulator</fullName>
    </submittedName>
</protein>
<evidence type="ECO:0000256" key="3">
    <source>
        <dbReference type="ARBA" id="ARBA00023163"/>
    </source>
</evidence>
<dbReference type="PRINTS" id="PR00032">
    <property type="entry name" value="HTHARAC"/>
</dbReference>
<dbReference type="Proteomes" id="UP000241074">
    <property type="component" value="Chromosome"/>
</dbReference>
<feature type="transmembrane region" description="Helical" evidence="4">
    <location>
        <begin position="133"/>
        <end position="151"/>
    </location>
</feature>
<reference evidence="6 7" key="1">
    <citation type="submission" date="2018-03" db="EMBL/GenBank/DDBJ databases">
        <title>Ahniella affigens gen. nov., sp. nov., a gammaproteobacterium isolated from sandy soil near a stream.</title>
        <authorList>
            <person name="Ko Y."/>
            <person name="Kim J.-H."/>
        </authorList>
    </citation>
    <scope>NUCLEOTIDE SEQUENCE [LARGE SCALE GENOMIC DNA]</scope>
    <source>
        <strain evidence="6 7">D13</strain>
    </source>
</reference>
<dbReference type="PANTHER" id="PTHR43280:SF2">
    <property type="entry name" value="HTH-TYPE TRANSCRIPTIONAL REGULATOR EXSA"/>
    <property type="match status" value="1"/>
</dbReference>
<name>A0A2P1PYK9_9GAMM</name>